<gene>
    <name evidence="2" type="ORF">g.87491</name>
</gene>
<feature type="compositionally biased region" description="Polar residues" evidence="1">
    <location>
        <begin position="389"/>
        <end position="403"/>
    </location>
</feature>
<evidence type="ECO:0000256" key="1">
    <source>
        <dbReference type="SAM" id="MobiDB-lite"/>
    </source>
</evidence>
<protein>
    <submittedName>
        <fullName evidence="2">Uncharacterized protein</fullName>
    </submittedName>
</protein>
<dbReference type="AlphaFoldDB" id="A0A146MH83"/>
<proteinExistence type="predicted"/>
<dbReference type="EMBL" id="GDHC01000322">
    <property type="protein sequence ID" value="JAQ18307.1"/>
    <property type="molecule type" value="Transcribed_RNA"/>
</dbReference>
<feature type="compositionally biased region" description="Polar residues" evidence="1">
    <location>
        <begin position="202"/>
        <end position="214"/>
    </location>
</feature>
<organism evidence="2">
    <name type="scientific">Lygus hesperus</name>
    <name type="common">Western plant bug</name>
    <dbReference type="NCBI Taxonomy" id="30085"/>
    <lineage>
        <taxon>Eukaryota</taxon>
        <taxon>Metazoa</taxon>
        <taxon>Ecdysozoa</taxon>
        <taxon>Arthropoda</taxon>
        <taxon>Hexapoda</taxon>
        <taxon>Insecta</taxon>
        <taxon>Pterygota</taxon>
        <taxon>Neoptera</taxon>
        <taxon>Paraneoptera</taxon>
        <taxon>Hemiptera</taxon>
        <taxon>Heteroptera</taxon>
        <taxon>Panheteroptera</taxon>
        <taxon>Cimicomorpha</taxon>
        <taxon>Miridae</taxon>
        <taxon>Mirini</taxon>
        <taxon>Lygus</taxon>
    </lineage>
</organism>
<evidence type="ECO:0000313" key="2">
    <source>
        <dbReference type="EMBL" id="JAQ18307.1"/>
    </source>
</evidence>
<feature type="compositionally biased region" description="Basic and acidic residues" evidence="1">
    <location>
        <begin position="233"/>
        <end position="245"/>
    </location>
</feature>
<feature type="compositionally biased region" description="Basic residues" evidence="1">
    <location>
        <begin position="95"/>
        <end position="105"/>
    </location>
</feature>
<feature type="region of interest" description="Disordered" evidence="1">
    <location>
        <begin position="384"/>
        <end position="425"/>
    </location>
</feature>
<reference evidence="2" key="1">
    <citation type="journal article" date="2016" name="Gigascience">
        <title>De novo construction of an expanded transcriptome assembly for the western tarnished plant bug, Lygus hesperus.</title>
        <authorList>
            <person name="Tassone E.E."/>
            <person name="Geib S.M."/>
            <person name="Hall B."/>
            <person name="Fabrick J.A."/>
            <person name="Brent C.S."/>
            <person name="Hull J.J."/>
        </authorList>
    </citation>
    <scope>NUCLEOTIDE SEQUENCE</scope>
</reference>
<feature type="compositionally biased region" description="Basic and acidic residues" evidence="1">
    <location>
        <begin position="106"/>
        <end position="119"/>
    </location>
</feature>
<feature type="region of interest" description="Disordered" evidence="1">
    <location>
        <begin position="74"/>
        <end position="291"/>
    </location>
</feature>
<name>A0A146MH83_LYGHE</name>
<accession>A0A146MH83</accession>
<feature type="compositionally biased region" description="Polar residues" evidence="1">
    <location>
        <begin position="120"/>
        <end position="132"/>
    </location>
</feature>
<sequence>MSSSEKMPLSEAELQQLSYREVVELAKVNGVYQKKSAKKAALIRRLSTVWINDEFNGIENVDPNQTTPCKLTPLKEVDESIMSGSDNEKTERRRTFTKVKRATKSKKSDSEVKSMDPPKRQNTFTKSDQMDLTNSKIEEESSKNETIAGTKNDKESVNHSPPKKVTRASKNTSSQEEEPVAPLTRQNTFTKEDESTVIIDTVPSTKKTPRQVSLASVDESPKVTRLPSRRNTFTKEDEPTMEKDINTVPSSNKTPRRVSLEPVTESPNLTGSSSRGRPSRRNTFTKGLAGNGVNLDETKSLVREGTFTKTLEKKEHEIPALQLNTAKTPAPIEKLSVFQRLSAKIPLSERRSLVMSEKRVSVKTSFFTPQSDKRSQLNALREARKNHITPKSLSKKMVTSSAKTPVHPIIKTSATSTKKSSVKKPPNFAEIHKRNFAKMESLLENKKRLRERAEFMSPGRQASSSIPKRVDIKMPTVPSKSSGKKSNIPILQKKMAAKDRLKLAMANKCPTGAVMLAKDKKILKGVRTNKRFELQLALKKQKMTWEEFQNSFSWNISALRVGNDL</sequence>